<organism evidence="1 2">
    <name type="scientific">Borrelia andersonii</name>
    <name type="common">Borreliella andersonii</name>
    <dbReference type="NCBI Taxonomy" id="42109"/>
    <lineage>
        <taxon>Bacteria</taxon>
        <taxon>Pseudomonadati</taxon>
        <taxon>Spirochaetota</taxon>
        <taxon>Spirochaetia</taxon>
        <taxon>Spirochaetales</taxon>
        <taxon>Borreliaceae</taxon>
        <taxon>Borreliella</taxon>
    </lineage>
</organism>
<accession>A0ACD5G5X4</accession>
<keyword evidence="1" id="KW-0614">Plasmid</keyword>
<dbReference type="EMBL" id="CP179264">
    <property type="protein sequence ID" value="XOU13250.1"/>
    <property type="molecule type" value="Genomic_DNA"/>
</dbReference>
<keyword evidence="2" id="KW-1185">Reference proteome</keyword>
<reference evidence="1" key="1">
    <citation type="submission" date="2024-11" db="EMBL/GenBank/DDBJ databases">
        <title>Sequencing of Borrelia variable plasmids from multiple Borrelia sensu lato isolates.</title>
        <authorList>
            <person name="Mongodin E.F."/>
            <person name="Rudenko N."/>
            <person name="Fraser C.M."/>
            <person name="Schutzer S."/>
            <person name="Luft B."/>
            <person name="Morgan R."/>
            <person name="Casjens S."/>
            <person name="Qiu W."/>
        </authorList>
    </citation>
    <scope>NUCLEOTIDE SEQUENCE</scope>
    <source>
        <strain evidence="1">21038</strain>
    </source>
</reference>
<name>A0ACD5G5X4_BORAD</name>
<evidence type="ECO:0000313" key="1">
    <source>
        <dbReference type="EMBL" id="XOU13250.1"/>
    </source>
</evidence>
<gene>
    <name evidence="1" type="ORF">QIA45_05030</name>
</gene>
<protein>
    <submittedName>
        <fullName evidence="1">Plasmid maintenance protein</fullName>
    </submittedName>
</protein>
<evidence type="ECO:0000313" key="2">
    <source>
        <dbReference type="Proteomes" id="UP001305787"/>
    </source>
</evidence>
<dbReference type="Proteomes" id="UP001305787">
    <property type="component" value="Plasmid lp28-7"/>
</dbReference>
<geneLocation type="plasmid" evidence="1 2">
    <name>lp28-7</name>
</geneLocation>
<sequence>MLRVNKSIYNKHQHKLIILLSTIFYINGQFKKYNQN</sequence>
<proteinExistence type="predicted"/>